<evidence type="ECO:0000313" key="1">
    <source>
        <dbReference type="EMBL" id="OEG74888.1"/>
    </source>
</evidence>
<dbReference type="OrthoDB" id="6892585at2"/>
<dbReference type="Proteomes" id="UP000095230">
    <property type="component" value="Unassembled WGS sequence"/>
</dbReference>
<accession>A0A1E5IXJ5</accession>
<name>A0A1E5IXJ5_SHECO</name>
<sequence>MIAGLFLKGNEVRIVNLNGTREQHELVADKLNKIAIPKAPTQADIAIFCETLLAYCERHAIEQIVVNRRATTGQGAGGAGTFILEGVMLAVVKVPLSFVHPATLRASDKKYSDLKLAKPTTVDLGKAYDLAFEALT</sequence>
<reference evidence="1 2" key="1">
    <citation type="submission" date="2016-07" db="EMBL/GenBank/DDBJ databases">
        <title>Whole-genome of two Shewanella species isolated from a digestive organ of sea cucumber Apostichopus japonicus Selenka 1867.</title>
        <authorList>
            <person name="Hong H.-H."/>
            <person name="Choi H."/>
            <person name="Cheon S."/>
            <person name="Oh J.-S."/>
            <person name="Lee H.-G."/>
            <person name="Park C."/>
        </authorList>
    </citation>
    <scope>NUCLEOTIDE SEQUENCE [LARGE SCALE GENOMIC DNA]</scope>
    <source>
        <strain evidence="1 2">CSB03KR</strain>
    </source>
</reference>
<proteinExistence type="predicted"/>
<dbReference type="RefSeq" id="WP_069670450.1">
    <property type="nucleotide sequence ID" value="NZ_JBHOHD010000016.1"/>
</dbReference>
<dbReference type="InterPro" id="IPR021378">
    <property type="entry name" value="DUF3010"/>
</dbReference>
<gene>
    <name evidence="1" type="ORF">BEL05_11960</name>
</gene>
<dbReference type="Pfam" id="PF11215">
    <property type="entry name" value="DUF3010"/>
    <property type="match status" value="1"/>
</dbReference>
<protein>
    <recommendedName>
        <fullName evidence="3">DUF3010 domain-containing protein</fullName>
    </recommendedName>
</protein>
<organism evidence="1 2">
    <name type="scientific">Shewanella colwelliana</name>
    <name type="common">Alteromonas colwelliana</name>
    <dbReference type="NCBI Taxonomy" id="23"/>
    <lineage>
        <taxon>Bacteria</taxon>
        <taxon>Pseudomonadati</taxon>
        <taxon>Pseudomonadota</taxon>
        <taxon>Gammaproteobacteria</taxon>
        <taxon>Alteromonadales</taxon>
        <taxon>Shewanellaceae</taxon>
        <taxon>Shewanella</taxon>
    </lineage>
</organism>
<dbReference type="EMBL" id="MCBT01000013">
    <property type="protein sequence ID" value="OEG74888.1"/>
    <property type="molecule type" value="Genomic_DNA"/>
</dbReference>
<evidence type="ECO:0000313" key="2">
    <source>
        <dbReference type="Proteomes" id="UP000095230"/>
    </source>
</evidence>
<dbReference type="AlphaFoldDB" id="A0A1E5IXJ5"/>
<comment type="caution">
    <text evidence="1">The sequence shown here is derived from an EMBL/GenBank/DDBJ whole genome shotgun (WGS) entry which is preliminary data.</text>
</comment>
<evidence type="ECO:0008006" key="3">
    <source>
        <dbReference type="Google" id="ProtNLM"/>
    </source>
</evidence>